<dbReference type="GO" id="GO:0005975">
    <property type="term" value="P:carbohydrate metabolic process"/>
    <property type="evidence" value="ECO:0007669"/>
    <property type="project" value="InterPro"/>
</dbReference>
<dbReference type="Pfam" id="PF16116">
    <property type="entry name" value="DUF4832"/>
    <property type="match status" value="1"/>
</dbReference>
<dbReference type="GO" id="GO:0009341">
    <property type="term" value="C:beta-galactosidase complex"/>
    <property type="evidence" value="ECO:0007669"/>
    <property type="project" value="InterPro"/>
</dbReference>
<dbReference type="Pfam" id="PF02449">
    <property type="entry name" value="Glyco_hydro_42"/>
    <property type="match status" value="1"/>
</dbReference>
<dbReference type="Gene3D" id="3.20.20.80">
    <property type="entry name" value="Glycosidases"/>
    <property type="match status" value="1"/>
</dbReference>
<dbReference type="PATRIC" id="fig|1333534.5.peg.2419"/>
<proteinExistence type="predicted"/>
<gene>
    <name evidence="5" type="ORF">VK70_10935</name>
</gene>
<dbReference type="HOGENOM" id="CLU_040419_0_0_9"/>
<dbReference type="InterPro" id="IPR017853">
    <property type="entry name" value="GH"/>
</dbReference>
<reference evidence="5 6" key="2">
    <citation type="journal article" date="2016" name="Genome Announc.">
        <title>Genome Sequence of a Gram-Positive Diazotroph, Paenibacillus durus Type Strain ATCC 35681.</title>
        <authorList>
            <person name="Halim M.A."/>
            <person name="Rahman A.Y."/>
            <person name="Sim K.S."/>
            <person name="Yam H.C."/>
            <person name="Rahim A.A."/>
            <person name="Ghazali A.H."/>
            <person name="Najimudin N."/>
        </authorList>
    </citation>
    <scope>NUCLEOTIDE SEQUENCE [LARGE SCALE GENOMIC DNA]</scope>
    <source>
        <strain evidence="5 6">ATCC 35681</strain>
    </source>
</reference>
<accession>A0A0F7FFI6</accession>
<evidence type="ECO:0008006" key="7">
    <source>
        <dbReference type="Google" id="ProtNLM"/>
    </source>
</evidence>
<keyword evidence="1" id="KW-0378">Hydrolase</keyword>
<protein>
    <recommendedName>
        <fullName evidence="7">DUF4832 domain-containing protein</fullName>
    </recommendedName>
</protein>
<dbReference type="Proteomes" id="UP000034189">
    <property type="component" value="Chromosome"/>
</dbReference>
<evidence type="ECO:0000313" key="6">
    <source>
        <dbReference type="Proteomes" id="UP000034189"/>
    </source>
</evidence>
<evidence type="ECO:0000259" key="3">
    <source>
        <dbReference type="Pfam" id="PF02449"/>
    </source>
</evidence>
<dbReference type="GO" id="GO:0004565">
    <property type="term" value="F:beta-galactosidase activity"/>
    <property type="evidence" value="ECO:0007669"/>
    <property type="project" value="InterPro"/>
</dbReference>
<sequence length="443" mass="50050">MTGSRQPAMAVRYPVETGTVLHNPYTGFTADARDPEGVLQPVTLVHANLAWKELEPEPGKYNFDGIEETFHFQYWRERGVRFVLRVVLDYPREDRHLDIPDWLYKETGEKGTWYDLPYGKGFSPDYSSPQLINAHRKLIEALAQRYNHDPAVAFIQLGSVGHWGEWHTMDSEPGRIPFPPRSITDKYIEPYVRFFSAKPLLMRRPTEAAARYGMGLYNDAFGKHDATIDEFLSWYTSGYTSWLTKDREPAMRDFWVKSPSGGEFSGDPRVFFSDGNLEETIRQARLTHVSWLGPSAPWDEEPGGPLQANIDRFLRTIGYRFVIQKAVYEEKRKPGETLHVKLIVANRGTAPFYFKWPLEISVADEEGNVKVSVRSSTDVRTWVPGASTAVVHLNLPAGLPGGRYTVLAAILDPDSGLPGVDFAISGRRPDGRFPLGSVTIANN</sequence>
<dbReference type="InterPro" id="IPR013529">
    <property type="entry name" value="Glyco_hydro_42_N"/>
</dbReference>
<feature type="domain" description="DUF4832" evidence="4">
    <location>
        <begin position="214"/>
        <end position="418"/>
    </location>
</feature>
<evidence type="ECO:0000313" key="5">
    <source>
        <dbReference type="EMBL" id="AKG37717.1"/>
    </source>
</evidence>
<reference evidence="5 6" key="1">
    <citation type="submission" date="2015-03" db="EMBL/GenBank/DDBJ databases">
        <authorList>
            <person name="Abdul Halim M."/>
        </authorList>
    </citation>
    <scope>NUCLEOTIDE SEQUENCE [LARGE SCALE GENOMIC DNA]</scope>
    <source>
        <strain evidence="5 6">ATCC 35681</strain>
    </source>
</reference>
<evidence type="ECO:0000256" key="1">
    <source>
        <dbReference type="ARBA" id="ARBA00022801"/>
    </source>
</evidence>
<organism evidence="5 6">
    <name type="scientific">Paenibacillus durus ATCC 35681</name>
    <dbReference type="NCBI Taxonomy" id="1333534"/>
    <lineage>
        <taxon>Bacteria</taxon>
        <taxon>Bacillati</taxon>
        <taxon>Bacillota</taxon>
        <taxon>Bacilli</taxon>
        <taxon>Bacillales</taxon>
        <taxon>Paenibacillaceae</taxon>
        <taxon>Paenibacillus</taxon>
    </lineage>
</organism>
<feature type="domain" description="Glycoside hydrolase family 42 N-terminal" evidence="3">
    <location>
        <begin position="45"/>
        <end position="157"/>
    </location>
</feature>
<evidence type="ECO:0000256" key="2">
    <source>
        <dbReference type="ARBA" id="ARBA00023295"/>
    </source>
</evidence>
<dbReference type="EMBL" id="CP011114">
    <property type="protein sequence ID" value="AKG37717.1"/>
    <property type="molecule type" value="Genomic_DNA"/>
</dbReference>
<evidence type="ECO:0000259" key="4">
    <source>
        <dbReference type="Pfam" id="PF16116"/>
    </source>
</evidence>
<dbReference type="InterPro" id="IPR032267">
    <property type="entry name" value="DUF4832"/>
</dbReference>
<name>A0A0F7FFI6_PAEDU</name>
<keyword evidence="2" id="KW-0326">Glycosidase</keyword>
<dbReference type="AlphaFoldDB" id="A0A0F7FFI6"/>
<dbReference type="SUPFAM" id="SSF51445">
    <property type="entry name" value="(Trans)glycosidases"/>
    <property type="match status" value="1"/>
</dbReference>